<dbReference type="Proteomes" id="UP000807115">
    <property type="component" value="Chromosome 4"/>
</dbReference>
<evidence type="ECO:0000313" key="1">
    <source>
        <dbReference type="EMBL" id="KAG0531779.1"/>
    </source>
</evidence>
<name>A0A921R0M3_SORBI</name>
<dbReference type="AlphaFoldDB" id="A0A921R0M3"/>
<sequence>MPLPPWVFLHRNVHFVDGEEFTGGGAGNAAALAAIGKSSGDQASLEEVVAALKPNPVVAGDPPEVASLSMVRHLPKHLMPRGIDDDGGTVSSTDKGLVVIYAGMYRPGHGAYSDSGCYLINLRRREQLRLRYSAA</sequence>
<evidence type="ECO:0000313" key="2">
    <source>
        <dbReference type="Proteomes" id="UP000807115"/>
    </source>
</evidence>
<proteinExistence type="predicted"/>
<reference evidence="1" key="1">
    <citation type="journal article" date="2019" name="BMC Genomics">
        <title>A new reference genome for Sorghum bicolor reveals high levels of sequence similarity between sweet and grain genotypes: implications for the genetics of sugar metabolism.</title>
        <authorList>
            <person name="Cooper E.A."/>
            <person name="Brenton Z.W."/>
            <person name="Flinn B.S."/>
            <person name="Jenkins J."/>
            <person name="Shu S."/>
            <person name="Flowers D."/>
            <person name="Luo F."/>
            <person name="Wang Y."/>
            <person name="Xia P."/>
            <person name="Barry K."/>
            <person name="Daum C."/>
            <person name="Lipzen A."/>
            <person name="Yoshinaga Y."/>
            <person name="Schmutz J."/>
            <person name="Saski C."/>
            <person name="Vermerris W."/>
            <person name="Kresovich S."/>
        </authorList>
    </citation>
    <scope>NUCLEOTIDE SEQUENCE</scope>
</reference>
<dbReference type="EMBL" id="CM027683">
    <property type="protein sequence ID" value="KAG0531779.1"/>
    <property type="molecule type" value="Genomic_DNA"/>
</dbReference>
<comment type="caution">
    <text evidence="1">The sequence shown here is derived from an EMBL/GenBank/DDBJ whole genome shotgun (WGS) entry which is preliminary data.</text>
</comment>
<gene>
    <name evidence="1" type="ORF">BDA96_04G051700</name>
</gene>
<accession>A0A921R0M3</accession>
<organism evidence="1 2">
    <name type="scientific">Sorghum bicolor</name>
    <name type="common">Sorghum</name>
    <name type="synonym">Sorghum vulgare</name>
    <dbReference type="NCBI Taxonomy" id="4558"/>
    <lineage>
        <taxon>Eukaryota</taxon>
        <taxon>Viridiplantae</taxon>
        <taxon>Streptophyta</taxon>
        <taxon>Embryophyta</taxon>
        <taxon>Tracheophyta</taxon>
        <taxon>Spermatophyta</taxon>
        <taxon>Magnoliopsida</taxon>
        <taxon>Liliopsida</taxon>
        <taxon>Poales</taxon>
        <taxon>Poaceae</taxon>
        <taxon>PACMAD clade</taxon>
        <taxon>Panicoideae</taxon>
        <taxon>Andropogonodae</taxon>
        <taxon>Andropogoneae</taxon>
        <taxon>Sorghinae</taxon>
        <taxon>Sorghum</taxon>
    </lineage>
</organism>
<reference evidence="1" key="2">
    <citation type="submission" date="2020-10" db="EMBL/GenBank/DDBJ databases">
        <authorList>
            <person name="Cooper E.A."/>
            <person name="Brenton Z.W."/>
            <person name="Flinn B.S."/>
            <person name="Jenkins J."/>
            <person name="Shu S."/>
            <person name="Flowers D."/>
            <person name="Luo F."/>
            <person name="Wang Y."/>
            <person name="Xia P."/>
            <person name="Barry K."/>
            <person name="Daum C."/>
            <person name="Lipzen A."/>
            <person name="Yoshinaga Y."/>
            <person name="Schmutz J."/>
            <person name="Saski C."/>
            <person name="Vermerris W."/>
            <person name="Kresovich S."/>
        </authorList>
    </citation>
    <scope>NUCLEOTIDE SEQUENCE</scope>
</reference>
<protein>
    <submittedName>
        <fullName evidence="1">Uncharacterized protein</fullName>
    </submittedName>
</protein>